<keyword evidence="2" id="KW-0813">Transport</keyword>
<dbReference type="Pfam" id="PF00893">
    <property type="entry name" value="Multi_Drug_Res"/>
    <property type="match status" value="1"/>
</dbReference>
<reference evidence="10 12" key="1">
    <citation type="submission" date="2024-02" db="EMBL/GenBank/DDBJ databases">
        <title>Lysobacter Genome Sequencing and Mining.</title>
        <authorList>
            <person name="Bierman J."/>
            <person name="Walker M.C."/>
        </authorList>
    </citation>
    <scope>NUCLEOTIDE SEQUENCE [LARGE SCALE GENOMIC DNA]</scope>
    <source>
        <strain evidence="10 12">PB6250</strain>
    </source>
</reference>
<protein>
    <submittedName>
        <fullName evidence="11">SMR family transporter</fullName>
    </submittedName>
</protein>
<dbReference type="PANTHER" id="PTHR30561:SF1">
    <property type="entry name" value="MULTIDRUG TRANSPORTER EMRE"/>
    <property type="match status" value="1"/>
</dbReference>
<feature type="transmembrane region" description="Helical" evidence="9">
    <location>
        <begin position="86"/>
        <end position="105"/>
    </location>
</feature>
<evidence type="ECO:0000256" key="3">
    <source>
        <dbReference type="ARBA" id="ARBA00022475"/>
    </source>
</evidence>
<accession>A0AAU8MZD9</accession>
<evidence type="ECO:0000256" key="2">
    <source>
        <dbReference type="ARBA" id="ARBA00022448"/>
    </source>
</evidence>
<feature type="transmembrane region" description="Helical" evidence="9">
    <location>
        <begin position="34"/>
        <end position="52"/>
    </location>
</feature>
<dbReference type="GO" id="GO:0015220">
    <property type="term" value="F:choline transmembrane transporter activity"/>
    <property type="evidence" value="ECO:0007669"/>
    <property type="project" value="TreeGrafter"/>
</dbReference>
<dbReference type="InterPro" id="IPR037185">
    <property type="entry name" value="EmrE-like"/>
</dbReference>
<gene>
    <name evidence="11" type="ORF">ABU614_11015</name>
    <name evidence="10" type="ORF">V2J18_04435</name>
</gene>
<dbReference type="InterPro" id="IPR045324">
    <property type="entry name" value="Small_multidrug_res"/>
</dbReference>
<proteinExistence type="inferred from homology"/>
<evidence type="ECO:0000256" key="8">
    <source>
        <dbReference type="RuleBase" id="RU003942"/>
    </source>
</evidence>
<keyword evidence="3" id="KW-1003">Cell membrane</keyword>
<dbReference type="FunFam" id="1.10.3730.20:FF:000001">
    <property type="entry name" value="Quaternary ammonium compound resistance transporter SugE"/>
    <property type="match status" value="1"/>
</dbReference>
<reference evidence="11" key="2">
    <citation type="submission" date="2024-06" db="EMBL/GenBank/DDBJ databases">
        <authorList>
            <person name="Li S."/>
        </authorList>
    </citation>
    <scope>NUCLEOTIDE SEQUENCE</scope>
    <source>
        <strain evidence="11">SR10</strain>
    </source>
</reference>
<comment type="subcellular location">
    <subcellularLocation>
        <location evidence="1 8">Cell membrane</location>
        <topology evidence="1 8">Multi-pass membrane protein</topology>
    </subcellularLocation>
</comment>
<dbReference type="PANTHER" id="PTHR30561">
    <property type="entry name" value="SMR FAMILY PROTON-DEPENDENT DRUG EFFLUX TRANSPORTER SUGE"/>
    <property type="match status" value="1"/>
</dbReference>
<dbReference type="Gene3D" id="1.10.3730.20">
    <property type="match status" value="1"/>
</dbReference>
<evidence type="ECO:0000256" key="1">
    <source>
        <dbReference type="ARBA" id="ARBA00004651"/>
    </source>
</evidence>
<dbReference type="AlphaFoldDB" id="A0AAU8MZD9"/>
<evidence type="ECO:0000256" key="4">
    <source>
        <dbReference type="ARBA" id="ARBA00022692"/>
    </source>
</evidence>
<evidence type="ECO:0000313" key="12">
    <source>
        <dbReference type="Proteomes" id="UP001387215"/>
    </source>
</evidence>
<sequence>MNIGYLYLAIAIVAEVVGTSALKASDGFTRTVPSLLVAAGYGTAFYFLSLVLRTVPVGVAYAIWSGVGIVLIAAIGWLFMKQTLDAGAVLGIGLIVAGVAVIQLFSKAAAH</sequence>
<evidence type="ECO:0000313" key="11">
    <source>
        <dbReference type="EMBL" id="XCO77282.1"/>
    </source>
</evidence>
<keyword evidence="4 8" id="KW-0812">Transmembrane</keyword>
<dbReference type="SUPFAM" id="SSF103481">
    <property type="entry name" value="Multidrug resistance efflux transporter EmrE"/>
    <property type="match status" value="1"/>
</dbReference>
<evidence type="ECO:0000256" key="9">
    <source>
        <dbReference type="SAM" id="Phobius"/>
    </source>
</evidence>
<dbReference type="EMBL" id="JBANDL010000002">
    <property type="protein sequence ID" value="MEI2453924.1"/>
    <property type="molecule type" value="Genomic_DNA"/>
</dbReference>
<evidence type="ECO:0000313" key="10">
    <source>
        <dbReference type="EMBL" id="MEI2453924.1"/>
    </source>
</evidence>
<name>A0AAU8MZD9_9GAMM</name>
<dbReference type="RefSeq" id="WP_336131149.1">
    <property type="nucleotide sequence ID" value="NZ_CP159925.1"/>
</dbReference>
<dbReference type="GO" id="GO:0005886">
    <property type="term" value="C:plasma membrane"/>
    <property type="evidence" value="ECO:0007669"/>
    <property type="project" value="UniProtKB-SubCell"/>
</dbReference>
<keyword evidence="6 9" id="KW-0472">Membrane</keyword>
<keyword evidence="5 9" id="KW-1133">Transmembrane helix</keyword>
<evidence type="ECO:0000256" key="6">
    <source>
        <dbReference type="ARBA" id="ARBA00023136"/>
    </source>
</evidence>
<dbReference type="GO" id="GO:0015297">
    <property type="term" value="F:antiporter activity"/>
    <property type="evidence" value="ECO:0007669"/>
    <property type="project" value="TreeGrafter"/>
</dbReference>
<dbReference type="Proteomes" id="UP001387215">
    <property type="component" value="Unassembled WGS sequence"/>
</dbReference>
<evidence type="ECO:0000256" key="5">
    <source>
        <dbReference type="ARBA" id="ARBA00022989"/>
    </source>
</evidence>
<comment type="similarity">
    <text evidence="7 8">Belongs to the drug/metabolite transporter (DMT) superfamily. Small multidrug resistance (SMR) (TC 2.A.7.1) family.</text>
</comment>
<feature type="transmembrane region" description="Helical" evidence="9">
    <location>
        <begin position="6"/>
        <end position="22"/>
    </location>
</feature>
<dbReference type="GO" id="GO:0031460">
    <property type="term" value="P:glycine betaine transport"/>
    <property type="evidence" value="ECO:0007669"/>
    <property type="project" value="TreeGrafter"/>
</dbReference>
<dbReference type="GO" id="GO:1990961">
    <property type="term" value="P:xenobiotic detoxification by transmembrane export across the plasma membrane"/>
    <property type="evidence" value="ECO:0007669"/>
    <property type="project" value="UniProtKB-ARBA"/>
</dbReference>
<dbReference type="InterPro" id="IPR000390">
    <property type="entry name" value="Small_drug/metabolite_transptr"/>
</dbReference>
<dbReference type="GO" id="GO:0015199">
    <property type="term" value="F:amino-acid betaine transmembrane transporter activity"/>
    <property type="evidence" value="ECO:0007669"/>
    <property type="project" value="TreeGrafter"/>
</dbReference>
<dbReference type="EMBL" id="CP159925">
    <property type="protein sequence ID" value="XCO77282.1"/>
    <property type="molecule type" value="Genomic_DNA"/>
</dbReference>
<evidence type="ECO:0000256" key="7">
    <source>
        <dbReference type="ARBA" id="ARBA00038032"/>
    </source>
</evidence>
<keyword evidence="12" id="KW-1185">Reference proteome</keyword>
<feature type="transmembrane region" description="Helical" evidence="9">
    <location>
        <begin position="58"/>
        <end position="79"/>
    </location>
</feature>
<organism evidence="11">
    <name type="scientific">Lysobacter firmicutimachus</name>
    <dbReference type="NCBI Taxonomy" id="1792846"/>
    <lineage>
        <taxon>Bacteria</taxon>
        <taxon>Pseudomonadati</taxon>
        <taxon>Pseudomonadota</taxon>
        <taxon>Gammaproteobacteria</taxon>
        <taxon>Lysobacterales</taxon>
        <taxon>Lysobacteraceae</taxon>
        <taxon>Lysobacter</taxon>
    </lineage>
</organism>